<feature type="transmembrane region" description="Helical" evidence="2">
    <location>
        <begin position="85"/>
        <end position="103"/>
    </location>
</feature>
<sequence>MATSLPTSSPKRYGEHGGRWLDPEPLTGDYPNLPQLPANEKPPLGWDNMQDRRNFGDVVQEQDEILGAWGPTVYQGNTRTVVRDWLCFSAFIGVIAGVAYLSYPRAHFTRRSYPYGGLHLELGGDPNNFEDRRMDARSHQDILDAKAE</sequence>
<evidence type="ECO:0000313" key="4">
    <source>
        <dbReference type="Proteomes" id="UP001150569"/>
    </source>
</evidence>
<dbReference type="InterPro" id="IPR008699">
    <property type="entry name" value="NDUFB8"/>
</dbReference>
<keyword evidence="4" id="KW-1185">Reference proteome</keyword>
<dbReference type="PANTHER" id="PTHR12840">
    <property type="entry name" value="NADH-UBIQUINONE OXIDOREDUCTASE ASHI SUBUNIT"/>
    <property type="match status" value="1"/>
</dbReference>
<dbReference type="OrthoDB" id="2014058at2759"/>
<comment type="caution">
    <text evidence="3">The sequence shown here is derived from an EMBL/GenBank/DDBJ whole genome shotgun (WGS) entry which is preliminary data.</text>
</comment>
<dbReference type="EMBL" id="JANBPT010000912">
    <property type="protein sequence ID" value="KAJ1911617.1"/>
    <property type="molecule type" value="Genomic_DNA"/>
</dbReference>
<keyword evidence="2" id="KW-0812">Transmembrane</keyword>
<organism evidence="3 4">
    <name type="scientific">Tieghemiomyces parasiticus</name>
    <dbReference type="NCBI Taxonomy" id="78921"/>
    <lineage>
        <taxon>Eukaryota</taxon>
        <taxon>Fungi</taxon>
        <taxon>Fungi incertae sedis</taxon>
        <taxon>Zoopagomycota</taxon>
        <taxon>Kickxellomycotina</taxon>
        <taxon>Dimargaritomycetes</taxon>
        <taxon>Dimargaritales</taxon>
        <taxon>Dimargaritaceae</taxon>
        <taxon>Tieghemiomyces</taxon>
    </lineage>
</organism>
<feature type="region of interest" description="Disordered" evidence="1">
    <location>
        <begin position="1"/>
        <end position="31"/>
    </location>
</feature>
<dbReference type="AlphaFoldDB" id="A0A9W7ZRP4"/>
<dbReference type="Proteomes" id="UP001150569">
    <property type="component" value="Unassembled WGS sequence"/>
</dbReference>
<evidence type="ECO:0000313" key="3">
    <source>
        <dbReference type="EMBL" id="KAJ1911617.1"/>
    </source>
</evidence>
<dbReference type="Pfam" id="PF05821">
    <property type="entry name" value="NDUF_B8"/>
    <property type="match status" value="1"/>
</dbReference>
<dbReference type="GO" id="GO:0005739">
    <property type="term" value="C:mitochondrion"/>
    <property type="evidence" value="ECO:0007669"/>
    <property type="project" value="InterPro"/>
</dbReference>
<accession>A0A9W7ZRP4</accession>
<feature type="compositionally biased region" description="Polar residues" evidence="1">
    <location>
        <begin position="1"/>
        <end position="10"/>
    </location>
</feature>
<dbReference type="PANTHER" id="PTHR12840:SF1">
    <property type="entry name" value="NADH DEHYDROGENASE [UBIQUINONE] 1 BETA SUBCOMPLEX SUBUNIT 8, MITOCHONDRIAL"/>
    <property type="match status" value="1"/>
</dbReference>
<gene>
    <name evidence="3" type="ORF">IWQ60_010057</name>
</gene>
<keyword evidence="2" id="KW-1133">Transmembrane helix</keyword>
<reference evidence="3" key="1">
    <citation type="submission" date="2022-07" db="EMBL/GenBank/DDBJ databases">
        <title>Phylogenomic reconstructions and comparative analyses of Kickxellomycotina fungi.</title>
        <authorList>
            <person name="Reynolds N.K."/>
            <person name="Stajich J.E."/>
            <person name="Barry K."/>
            <person name="Grigoriev I.V."/>
            <person name="Crous P."/>
            <person name="Smith M.E."/>
        </authorList>
    </citation>
    <scope>NUCLEOTIDE SEQUENCE</scope>
    <source>
        <strain evidence="3">RSA 861</strain>
    </source>
</reference>
<feature type="compositionally biased region" description="Basic and acidic residues" evidence="1">
    <location>
        <begin position="12"/>
        <end position="22"/>
    </location>
</feature>
<keyword evidence="2" id="KW-0472">Membrane</keyword>
<evidence type="ECO:0000256" key="2">
    <source>
        <dbReference type="SAM" id="Phobius"/>
    </source>
</evidence>
<name>A0A9W7ZRP4_9FUNG</name>
<proteinExistence type="predicted"/>
<evidence type="ECO:0000256" key="1">
    <source>
        <dbReference type="SAM" id="MobiDB-lite"/>
    </source>
</evidence>
<protein>
    <submittedName>
        <fullName evidence="3">Uncharacterized protein</fullName>
    </submittedName>
</protein>